<dbReference type="GO" id="GO:0006412">
    <property type="term" value="P:translation"/>
    <property type="evidence" value="ECO:0007669"/>
    <property type="project" value="UniProtKB-UniRule"/>
</dbReference>
<dbReference type="GO" id="GO:0003729">
    <property type="term" value="F:mRNA binding"/>
    <property type="evidence" value="ECO:0007669"/>
    <property type="project" value="TreeGrafter"/>
</dbReference>
<dbReference type="HAMAP" id="MF_00368">
    <property type="entry name" value="Ribosomal_bL12"/>
    <property type="match status" value="1"/>
</dbReference>
<evidence type="ECO:0000256" key="2">
    <source>
        <dbReference type="ARBA" id="ARBA00022980"/>
    </source>
</evidence>
<evidence type="ECO:0000313" key="8">
    <source>
        <dbReference type="EMBL" id="HFZ09428.1"/>
    </source>
</evidence>
<dbReference type="GO" id="GO:0003735">
    <property type="term" value="F:structural constituent of ribosome"/>
    <property type="evidence" value="ECO:0007669"/>
    <property type="project" value="InterPro"/>
</dbReference>
<accession>A0A7V3JB23</accession>
<dbReference type="InterPro" id="IPR036235">
    <property type="entry name" value="Ribosomal_bL12_oligo_N_sf"/>
</dbReference>
<evidence type="ECO:0000259" key="7">
    <source>
        <dbReference type="Pfam" id="PF16320"/>
    </source>
</evidence>
<feature type="domain" description="Large ribosomal subunit protein bL12 oligomerization" evidence="7">
    <location>
        <begin position="55"/>
        <end position="98"/>
    </location>
</feature>
<evidence type="ECO:0000256" key="3">
    <source>
        <dbReference type="ARBA" id="ARBA00023274"/>
    </source>
</evidence>
<sequence>MTEEKNQKEESKKTEEKPKEEKEESKETQAAGVEAAKPEQEEVKKDEKPSGKFGDLIKQIESLSVADLAELVKELEERFGIQAGAFAQPIAGTAAPSGSASATGAPGQQEEKARYTVVLSSAGTNKIAVIKAVREIKPDLGLKDAKDFVESAPKTVLEDVPKEDAEKAKAKLEEAGATVELK</sequence>
<name>A0A7V3JB23_UNCC3</name>
<gene>
    <name evidence="4" type="primary">rplL</name>
    <name evidence="8" type="ORF">ENV41_04795</name>
</gene>
<feature type="region of interest" description="Disordered" evidence="5">
    <location>
        <begin position="1"/>
        <end position="52"/>
    </location>
</feature>
<feature type="compositionally biased region" description="Basic and acidic residues" evidence="5">
    <location>
        <begin position="1"/>
        <end position="27"/>
    </location>
</feature>
<comment type="caution">
    <text evidence="8">The sequence shown here is derived from an EMBL/GenBank/DDBJ whole genome shotgun (WGS) entry which is preliminary data.</text>
</comment>
<proteinExistence type="inferred from homology"/>
<dbReference type="NCBIfam" id="TIGR00855">
    <property type="entry name" value="L12"/>
    <property type="match status" value="1"/>
</dbReference>
<evidence type="ECO:0000256" key="4">
    <source>
        <dbReference type="HAMAP-Rule" id="MF_00368"/>
    </source>
</evidence>
<evidence type="ECO:0000256" key="1">
    <source>
        <dbReference type="ARBA" id="ARBA00007197"/>
    </source>
</evidence>
<protein>
    <recommendedName>
        <fullName evidence="4">Large ribosomal subunit protein bL12</fullName>
    </recommendedName>
</protein>
<keyword evidence="3 4" id="KW-0687">Ribonucleoprotein</keyword>
<dbReference type="FunFam" id="3.30.1390.10:FF:000001">
    <property type="entry name" value="50S ribosomal protein L7/L12"/>
    <property type="match status" value="1"/>
</dbReference>
<comment type="subunit">
    <text evidence="4">Homodimer. Part of the ribosomal stalk of the 50S ribosomal subunit. Forms a multimeric L10(L12)X complex, where L10 forms an elongated spine to which 2 to 4 L12 dimers bind in a sequential fashion. Binds GTP-bound translation factors.</text>
</comment>
<dbReference type="Pfam" id="PF00542">
    <property type="entry name" value="Ribosomal_L12"/>
    <property type="match status" value="1"/>
</dbReference>
<dbReference type="Gene3D" id="3.30.1390.10">
    <property type="match status" value="1"/>
</dbReference>
<feature type="compositionally biased region" description="Low complexity" evidence="5">
    <location>
        <begin position="91"/>
        <end position="107"/>
    </location>
</feature>
<dbReference type="SUPFAM" id="SSF54736">
    <property type="entry name" value="ClpS-like"/>
    <property type="match status" value="1"/>
</dbReference>
<dbReference type="PANTHER" id="PTHR45987">
    <property type="entry name" value="39S RIBOSOMAL PROTEIN L12"/>
    <property type="match status" value="1"/>
</dbReference>
<dbReference type="CDD" id="cd00387">
    <property type="entry name" value="Ribosomal_L7_L12"/>
    <property type="match status" value="1"/>
</dbReference>
<dbReference type="GO" id="GO:0022625">
    <property type="term" value="C:cytosolic large ribosomal subunit"/>
    <property type="evidence" value="ECO:0007669"/>
    <property type="project" value="TreeGrafter"/>
</dbReference>
<dbReference type="SUPFAM" id="SSF48300">
    <property type="entry name" value="Ribosomal protein L7/12, oligomerisation (N-terminal) domain"/>
    <property type="match status" value="1"/>
</dbReference>
<dbReference type="InterPro" id="IPR000206">
    <property type="entry name" value="Ribosomal_bL12"/>
</dbReference>
<evidence type="ECO:0000259" key="6">
    <source>
        <dbReference type="Pfam" id="PF00542"/>
    </source>
</evidence>
<dbReference type="InterPro" id="IPR013823">
    <property type="entry name" value="Ribosomal_bL12_C"/>
</dbReference>
<dbReference type="Pfam" id="PF16320">
    <property type="entry name" value="Ribosomal_L12_N"/>
    <property type="match status" value="1"/>
</dbReference>
<feature type="region of interest" description="Disordered" evidence="5">
    <location>
        <begin position="91"/>
        <end position="110"/>
    </location>
</feature>
<feature type="domain" description="Large ribosomal subunit protein bL12 C-terminal" evidence="6">
    <location>
        <begin position="115"/>
        <end position="182"/>
    </location>
</feature>
<comment type="similarity">
    <text evidence="1 4">Belongs to the bacterial ribosomal protein bL12 family.</text>
</comment>
<dbReference type="PANTHER" id="PTHR45987:SF4">
    <property type="entry name" value="LARGE RIBOSOMAL SUBUNIT PROTEIN BL12M"/>
    <property type="match status" value="1"/>
</dbReference>
<comment type="function">
    <text evidence="4">Forms part of the ribosomal stalk which helps the ribosome interact with GTP-bound translation factors. Is thus essential for accurate translation.</text>
</comment>
<evidence type="ECO:0000256" key="5">
    <source>
        <dbReference type="SAM" id="MobiDB-lite"/>
    </source>
</evidence>
<dbReference type="InterPro" id="IPR008932">
    <property type="entry name" value="Ribosomal_bL12_oligo"/>
</dbReference>
<feature type="compositionally biased region" description="Basic and acidic residues" evidence="5">
    <location>
        <begin position="36"/>
        <end position="50"/>
    </location>
</feature>
<keyword evidence="2 4" id="KW-0689">Ribosomal protein</keyword>
<dbReference type="InterPro" id="IPR014719">
    <property type="entry name" value="Ribosomal_bL12_C/ClpS-like"/>
</dbReference>
<organism evidence="8">
    <name type="scientific">candidate division CPR3 bacterium</name>
    <dbReference type="NCBI Taxonomy" id="2268181"/>
    <lineage>
        <taxon>Bacteria</taxon>
        <taxon>Bacteria division CPR3</taxon>
    </lineage>
</organism>
<dbReference type="Gene3D" id="1.20.5.710">
    <property type="entry name" value="Single helix bin"/>
    <property type="match status" value="1"/>
</dbReference>
<dbReference type="EMBL" id="DTGG01000149">
    <property type="protein sequence ID" value="HFZ09428.1"/>
    <property type="molecule type" value="Genomic_DNA"/>
</dbReference>
<reference evidence="8" key="1">
    <citation type="journal article" date="2020" name="mSystems">
        <title>Genome- and Community-Level Interaction Insights into Carbon Utilization and Element Cycling Functions of Hydrothermarchaeota in Hydrothermal Sediment.</title>
        <authorList>
            <person name="Zhou Z."/>
            <person name="Liu Y."/>
            <person name="Xu W."/>
            <person name="Pan J."/>
            <person name="Luo Z.H."/>
            <person name="Li M."/>
        </authorList>
    </citation>
    <scope>NUCLEOTIDE SEQUENCE [LARGE SCALE GENOMIC DNA]</scope>
    <source>
        <strain evidence="8">SpSt-757</strain>
    </source>
</reference>
<dbReference type="AlphaFoldDB" id="A0A7V3JB23"/>